<accession>A0A7C3ZMW1</accession>
<dbReference type="PANTHER" id="PTHR46844">
    <property type="entry name" value="SLR5058 PROTEIN"/>
    <property type="match status" value="1"/>
</dbReference>
<protein>
    <submittedName>
        <fullName evidence="2">NACHT domain-containing NTPase</fullName>
    </submittedName>
</protein>
<dbReference type="Pfam" id="PF05729">
    <property type="entry name" value="NACHT"/>
    <property type="match status" value="1"/>
</dbReference>
<dbReference type="PANTHER" id="PTHR46844:SF1">
    <property type="entry name" value="SLR5058 PROTEIN"/>
    <property type="match status" value="1"/>
</dbReference>
<comment type="caution">
    <text evidence="2">The sequence shown here is derived from an EMBL/GenBank/DDBJ whole genome shotgun (WGS) entry which is preliminary data.</text>
</comment>
<dbReference type="Gene3D" id="3.40.50.300">
    <property type="entry name" value="P-loop containing nucleotide triphosphate hydrolases"/>
    <property type="match status" value="1"/>
</dbReference>
<feature type="domain" description="NACHT" evidence="1">
    <location>
        <begin position="211"/>
        <end position="303"/>
    </location>
</feature>
<evidence type="ECO:0000259" key="1">
    <source>
        <dbReference type="PROSITE" id="PS50837"/>
    </source>
</evidence>
<dbReference type="EMBL" id="DSPX01000136">
    <property type="protein sequence ID" value="HGG01681.1"/>
    <property type="molecule type" value="Genomic_DNA"/>
</dbReference>
<dbReference type="AlphaFoldDB" id="A0A7C3ZMW1"/>
<dbReference type="InterPro" id="IPR007111">
    <property type="entry name" value="NACHT_NTPase"/>
</dbReference>
<name>A0A7C3ZMW1_9CYAN</name>
<dbReference type="SUPFAM" id="SSF52540">
    <property type="entry name" value="P-loop containing nucleoside triphosphate hydrolases"/>
    <property type="match status" value="1"/>
</dbReference>
<sequence length="619" mass="69605">MTKRSLSASESGIIKARKAFARKGWTQEYLAAEVEVSTRQPIWKFFSGRPVERHIFIDICFKLDLDWQEIAGFPPEASDTIADINGGEPHHQDLLSHPQISAPLTPPPSDLEALVQEMRDRLRVPLNLEYRNLTQLDTSQPVTVDDTYIPLQVLEQISSQRWLEVTDLQPTPIPNDRAASRLNLNPTYQNRIPALQLIGGDLTPNPTATPLRLMLLGKPGAGKTTFLQYLTLQCLRGDLCPTHIPLLLPIRDWVAAAQKNGDFDLINYISQKFKHLQITTDQITTILHSGRAFLLLDGLDEVSPSHISEIGQEIHVFSETYYQNPLVITCRLAADQYRFRGFTYVELADFDGDQIAAFVSKWFGAACKGNPETARHLAAQFMEKLDLPENAPMRELAGTPILLTLMVSVFFTKADFPKKRSKLYEAGLDILLSRWDEARGIQRHYSYRNLSLSHKIQLLSQIAAATLPLGSYFFEQNQIEAIIADYLAALSDIGNLENSRQESAAVLKAIEVQHGLLVERAKGIYSFSHLSFQEYFTARNIVQWPDSQMQREAIQELAAWLGDSRWREVFLLTAEMLRNADPLLQAMKLEIDTIAASSEFLQEFLAGLAAKCQGGSAAK</sequence>
<proteinExistence type="predicted"/>
<reference evidence="2" key="1">
    <citation type="journal article" date="2020" name="mSystems">
        <title>Genome- and Community-Level Interaction Insights into Carbon Utilization and Element Cycling Functions of Hydrothermarchaeota in Hydrothermal Sediment.</title>
        <authorList>
            <person name="Zhou Z."/>
            <person name="Liu Y."/>
            <person name="Xu W."/>
            <person name="Pan J."/>
            <person name="Luo Z.H."/>
            <person name="Li M."/>
        </authorList>
    </citation>
    <scope>NUCLEOTIDE SEQUENCE [LARGE SCALE GENOMIC DNA]</scope>
    <source>
        <strain evidence="2">SpSt-374</strain>
    </source>
</reference>
<organism evidence="2">
    <name type="scientific">Planktothricoides sp. SpSt-374</name>
    <dbReference type="NCBI Taxonomy" id="2282167"/>
    <lineage>
        <taxon>Bacteria</taxon>
        <taxon>Bacillati</taxon>
        <taxon>Cyanobacteriota</taxon>
        <taxon>Cyanophyceae</taxon>
        <taxon>Oscillatoriophycideae</taxon>
        <taxon>Oscillatoriales</taxon>
        <taxon>Oscillatoriaceae</taxon>
        <taxon>Planktothricoides</taxon>
    </lineage>
</organism>
<dbReference type="PROSITE" id="PS50837">
    <property type="entry name" value="NACHT"/>
    <property type="match status" value="1"/>
</dbReference>
<dbReference type="InterPro" id="IPR027417">
    <property type="entry name" value="P-loop_NTPase"/>
</dbReference>
<evidence type="ECO:0000313" key="2">
    <source>
        <dbReference type="EMBL" id="HGG01681.1"/>
    </source>
</evidence>
<gene>
    <name evidence="2" type="ORF">ENR15_13775</name>
</gene>